<feature type="binding site" evidence="15">
    <location>
        <position position="91"/>
    </location>
    <ligand>
        <name>DNA</name>
        <dbReference type="ChEBI" id="CHEBI:16991"/>
    </ligand>
</feature>
<keyword evidence="11 15" id="KW-0456">Lyase</keyword>
<dbReference type="EC" id="4.2.99.18" evidence="15"/>
<dbReference type="Gene3D" id="1.10.8.50">
    <property type="match status" value="1"/>
</dbReference>
<dbReference type="FunFam" id="1.10.8.50:FF:000003">
    <property type="entry name" value="Formamidopyrimidine-DNA glycosylase"/>
    <property type="match status" value="1"/>
</dbReference>
<dbReference type="Pfam" id="PF01149">
    <property type="entry name" value="Fapy_DNA_glyco"/>
    <property type="match status" value="1"/>
</dbReference>
<dbReference type="GO" id="GO:0140078">
    <property type="term" value="F:class I DNA-(apurinic or apyrimidinic site) endonuclease activity"/>
    <property type="evidence" value="ECO:0007669"/>
    <property type="project" value="UniProtKB-EC"/>
</dbReference>
<dbReference type="InterPro" id="IPR035937">
    <property type="entry name" value="FPG_N"/>
</dbReference>
<evidence type="ECO:0000256" key="12">
    <source>
        <dbReference type="ARBA" id="ARBA00023268"/>
    </source>
</evidence>
<evidence type="ECO:0000256" key="4">
    <source>
        <dbReference type="ARBA" id="ARBA00022723"/>
    </source>
</evidence>
<gene>
    <name evidence="15" type="primary">mutM</name>
    <name evidence="15" type="synonym">fpg</name>
    <name evidence="18" type="ORF">BI364_16235</name>
</gene>
<feature type="binding site" evidence="15">
    <location>
        <position position="152"/>
    </location>
    <ligand>
        <name>DNA</name>
        <dbReference type="ChEBI" id="CHEBI:16991"/>
    </ligand>
</feature>
<dbReference type="KEGG" id="aprs:BI364_16235"/>
<feature type="active site" description="Proton donor; for beta-elimination activity" evidence="15">
    <location>
        <position position="58"/>
    </location>
</feature>
<evidence type="ECO:0000256" key="10">
    <source>
        <dbReference type="ARBA" id="ARBA00023204"/>
    </source>
</evidence>
<feature type="binding site" evidence="15">
    <location>
        <position position="110"/>
    </location>
    <ligand>
        <name>DNA</name>
        <dbReference type="ChEBI" id="CHEBI:16991"/>
    </ligand>
</feature>
<evidence type="ECO:0000256" key="1">
    <source>
        <dbReference type="ARBA" id="ARBA00001668"/>
    </source>
</evidence>
<dbReference type="GO" id="GO:0006284">
    <property type="term" value="P:base-excision repair"/>
    <property type="evidence" value="ECO:0007669"/>
    <property type="project" value="InterPro"/>
</dbReference>
<protein>
    <recommendedName>
        <fullName evidence="15">Formamidopyrimidine-DNA glycosylase</fullName>
        <shortName evidence="15">Fapy-DNA glycosylase</shortName>
        <ecNumber evidence="15">3.2.2.23</ecNumber>
    </recommendedName>
    <alternativeName>
        <fullName evidence="15">DNA-(apurinic or apyrimidinic site) lyase MutM</fullName>
        <shortName evidence="15">AP lyase MutM</shortName>
        <ecNumber evidence="15">4.2.99.18</ecNumber>
    </alternativeName>
</protein>
<dbReference type="SMART" id="SM00898">
    <property type="entry name" value="Fapy_DNA_glyco"/>
    <property type="match status" value="1"/>
</dbReference>
<evidence type="ECO:0000256" key="9">
    <source>
        <dbReference type="ARBA" id="ARBA00023125"/>
    </source>
</evidence>
<evidence type="ECO:0000256" key="8">
    <source>
        <dbReference type="ARBA" id="ARBA00022833"/>
    </source>
</evidence>
<dbReference type="InterPro" id="IPR012319">
    <property type="entry name" value="FPG_cat"/>
</dbReference>
<reference evidence="19" key="1">
    <citation type="submission" date="2016-09" db="EMBL/GenBank/DDBJ databases">
        <title>Acidihalobacter prosperus F5.</title>
        <authorList>
            <person name="Khaleque H.N."/>
            <person name="Ramsay J.P."/>
            <person name="Kaksonen A.H."/>
            <person name="Boxall N.J."/>
            <person name="Watkin E.L.J."/>
        </authorList>
    </citation>
    <scope>NUCLEOTIDE SEQUENCE [LARGE SCALE GENOMIC DNA]</scope>
    <source>
        <strain evidence="19">F5</strain>
    </source>
</reference>
<dbReference type="GO" id="GO:0008270">
    <property type="term" value="F:zinc ion binding"/>
    <property type="evidence" value="ECO:0007669"/>
    <property type="project" value="UniProtKB-UniRule"/>
</dbReference>
<evidence type="ECO:0000256" key="13">
    <source>
        <dbReference type="ARBA" id="ARBA00023295"/>
    </source>
</evidence>
<evidence type="ECO:0000313" key="18">
    <source>
        <dbReference type="EMBL" id="AOU99277.1"/>
    </source>
</evidence>
<dbReference type="InterPro" id="IPR020629">
    <property type="entry name" value="FPG_Glyclase"/>
</dbReference>
<evidence type="ECO:0000256" key="14">
    <source>
        <dbReference type="ARBA" id="ARBA00044632"/>
    </source>
</evidence>
<feature type="active site" description="Proton donor; for delta-elimination activity" evidence="15">
    <location>
        <position position="261"/>
    </location>
</feature>
<keyword evidence="19" id="KW-1185">Reference proteome</keyword>
<dbReference type="Proteomes" id="UP000095401">
    <property type="component" value="Chromosome"/>
</dbReference>
<keyword evidence="6 15" id="KW-0863">Zinc-finger</keyword>
<dbReference type="EC" id="3.2.2.23" evidence="15"/>
<keyword evidence="13 15" id="KW-0326">Glycosidase</keyword>
<comment type="cofactor">
    <cofactor evidence="15">
        <name>Zn(2+)</name>
        <dbReference type="ChEBI" id="CHEBI:29105"/>
    </cofactor>
    <text evidence="15">Binds 1 zinc ion per subunit.</text>
</comment>
<feature type="active site" description="Proton donor" evidence="15">
    <location>
        <position position="3"/>
    </location>
</feature>
<dbReference type="PANTHER" id="PTHR22993:SF9">
    <property type="entry name" value="FORMAMIDOPYRIMIDINE-DNA GLYCOSYLASE"/>
    <property type="match status" value="1"/>
</dbReference>
<feature type="domain" description="FPG-type" evidence="16">
    <location>
        <begin position="237"/>
        <end position="271"/>
    </location>
</feature>
<comment type="catalytic activity">
    <reaction evidence="1 15">
        <text>Hydrolysis of DNA containing ring-opened 7-methylguanine residues, releasing 2,6-diamino-4-hydroxy-5-(N-methyl)formamidopyrimidine.</text>
        <dbReference type="EC" id="3.2.2.23"/>
    </reaction>
</comment>
<name>A0A1D8IS95_9GAMM</name>
<dbReference type="PANTHER" id="PTHR22993">
    <property type="entry name" value="FORMAMIDOPYRIMIDINE-DNA GLYCOSYLASE"/>
    <property type="match status" value="1"/>
</dbReference>
<keyword evidence="10 15" id="KW-0234">DNA repair</keyword>
<dbReference type="InterPro" id="IPR015886">
    <property type="entry name" value="H2TH_FPG"/>
</dbReference>
<evidence type="ECO:0000256" key="2">
    <source>
        <dbReference type="ARBA" id="ARBA00009409"/>
    </source>
</evidence>
<evidence type="ECO:0000256" key="15">
    <source>
        <dbReference type="HAMAP-Rule" id="MF_00103"/>
    </source>
</evidence>
<dbReference type="EMBL" id="CP017415">
    <property type="protein sequence ID" value="AOU99277.1"/>
    <property type="molecule type" value="Genomic_DNA"/>
</dbReference>
<dbReference type="HAMAP" id="MF_00103">
    <property type="entry name" value="Fapy_DNA_glycosyl"/>
    <property type="match status" value="1"/>
</dbReference>
<evidence type="ECO:0000256" key="3">
    <source>
        <dbReference type="ARBA" id="ARBA00011245"/>
    </source>
</evidence>
<comment type="similarity">
    <text evidence="2 15">Belongs to the FPG family.</text>
</comment>
<keyword evidence="9 15" id="KW-0238">DNA-binding</keyword>
<dbReference type="PROSITE" id="PS51068">
    <property type="entry name" value="FPG_CAT"/>
    <property type="match status" value="1"/>
</dbReference>
<dbReference type="SUPFAM" id="SSF81624">
    <property type="entry name" value="N-terminal domain of MutM-like DNA repair proteins"/>
    <property type="match status" value="1"/>
</dbReference>
<dbReference type="Pfam" id="PF06827">
    <property type="entry name" value="zf-FPG_IleRS"/>
    <property type="match status" value="1"/>
</dbReference>
<dbReference type="GO" id="GO:0003684">
    <property type="term" value="F:damaged DNA binding"/>
    <property type="evidence" value="ECO:0007669"/>
    <property type="project" value="InterPro"/>
</dbReference>
<evidence type="ECO:0000256" key="5">
    <source>
        <dbReference type="ARBA" id="ARBA00022763"/>
    </source>
</evidence>
<keyword evidence="8 15" id="KW-0862">Zinc</keyword>
<accession>A0A1D8IS95</accession>
<comment type="subunit">
    <text evidence="3 15">Monomer.</text>
</comment>
<evidence type="ECO:0000313" key="19">
    <source>
        <dbReference type="Proteomes" id="UP000095401"/>
    </source>
</evidence>
<dbReference type="InterPro" id="IPR010979">
    <property type="entry name" value="Ribosomal_uS13-like_H2TH"/>
</dbReference>
<organism evidence="18 19">
    <name type="scientific">Acidihalobacter yilgarnensis</name>
    <dbReference type="NCBI Taxonomy" id="2819280"/>
    <lineage>
        <taxon>Bacteria</taxon>
        <taxon>Pseudomonadati</taxon>
        <taxon>Pseudomonadota</taxon>
        <taxon>Gammaproteobacteria</taxon>
        <taxon>Chromatiales</taxon>
        <taxon>Ectothiorhodospiraceae</taxon>
        <taxon>Acidihalobacter</taxon>
    </lineage>
</organism>
<dbReference type="InterPro" id="IPR000214">
    <property type="entry name" value="Znf_DNA_glyclase/AP_lyase"/>
</dbReference>
<evidence type="ECO:0000259" key="16">
    <source>
        <dbReference type="PROSITE" id="PS51066"/>
    </source>
</evidence>
<keyword evidence="12 15" id="KW-0511">Multifunctional enzyme</keyword>
<dbReference type="GO" id="GO:0034039">
    <property type="term" value="F:8-oxo-7,8-dihydroguanine DNA N-glycosylase activity"/>
    <property type="evidence" value="ECO:0007669"/>
    <property type="project" value="TreeGrafter"/>
</dbReference>
<dbReference type="FunFam" id="3.20.190.10:FF:000001">
    <property type="entry name" value="Formamidopyrimidine-DNA glycosylase"/>
    <property type="match status" value="1"/>
</dbReference>
<dbReference type="SUPFAM" id="SSF46946">
    <property type="entry name" value="S13-like H2TH domain"/>
    <property type="match status" value="1"/>
</dbReference>
<dbReference type="Gene3D" id="3.20.190.10">
    <property type="entry name" value="MutM-like, N-terminal"/>
    <property type="match status" value="1"/>
</dbReference>
<evidence type="ECO:0000259" key="17">
    <source>
        <dbReference type="PROSITE" id="PS51068"/>
    </source>
</evidence>
<feature type="domain" description="Formamidopyrimidine-DNA glycosylase catalytic" evidence="17">
    <location>
        <begin position="2"/>
        <end position="113"/>
    </location>
</feature>
<dbReference type="RefSeq" id="WP_070079627.1">
    <property type="nucleotide sequence ID" value="NZ_CP017415.1"/>
</dbReference>
<keyword evidence="5 15" id="KW-0227">DNA damage</keyword>
<proteinExistence type="inferred from homology"/>
<keyword evidence="7 15" id="KW-0378">Hydrolase</keyword>
<comment type="function">
    <text evidence="15">Involved in base excision repair of DNA damaged by oxidation or by mutagenic agents. Acts as DNA glycosylase that recognizes and removes damaged bases. Has a preference for oxidized purines, such as 7,8-dihydro-8-oxoguanine (8-oxoG). Has AP (apurinic/apyrimidinic) lyase activity and introduces nicks in the DNA strand. Cleaves the DNA backbone by beta-delta elimination to generate a single-strand break at the site of the removed base with both 3'- and 5'-phosphates.</text>
</comment>
<dbReference type="Pfam" id="PF06831">
    <property type="entry name" value="H2TH"/>
    <property type="match status" value="1"/>
</dbReference>
<comment type="catalytic activity">
    <reaction evidence="14 15">
        <text>2'-deoxyribonucleotide-(2'-deoxyribose 5'-phosphate)-2'-deoxyribonucleotide-DNA = a 3'-end 2'-deoxyribonucleotide-(2,3-dehydro-2,3-deoxyribose 5'-phosphate)-DNA + a 5'-end 5'-phospho-2'-deoxyribonucleoside-DNA + H(+)</text>
        <dbReference type="Rhea" id="RHEA:66592"/>
        <dbReference type="Rhea" id="RHEA-COMP:13180"/>
        <dbReference type="Rhea" id="RHEA-COMP:16897"/>
        <dbReference type="Rhea" id="RHEA-COMP:17067"/>
        <dbReference type="ChEBI" id="CHEBI:15378"/>
        <dbReference type="ChEBI" id="CHEBI:136412"/>
        <dbReference type="ChEBI" id="CHEBI:157695"/>
        <dbReference type="ChEBI" id="CHEBI:167181"/>
        <dbReference type="EC" id="4.2.99.18"/>
    </reaction>
</comment>
<dbReference type="AlphaFoldDB" id="A0A1D8IS95"/>
<dbReference type="PROSITE" id="PS01242">
    <property type="entry name" value="ZF_FPG_1"/>
    <property type="match status" value="1"/>
</dbReference>
<dbReference type="CDD" id="cd08966">
    <property type="entry name" value="EcFpg-like_N"/>
    <property type="match status" value="1"/>
</dbReference>
<evidence type="ECO:0000256" key="7">
    <source>
        <dbReference type="ARBA" id="ARBA00022801"/>
    </source>
</evidence>
<dbReference type="NCBIfam" id="NF002211">
    <property type="entry name" value="PRK01103.1"/>
    <property type="match status" value="1"/>
</dbReference>
<dbReference type="SMART" id="SM01232">
    <property type="entry name" value="H2TH"/>
    <property type="match status" value="1"/>
</dbReference>
<keyword evidence="4 15" id="KW-0479">Metal-binding</keyword>
<dbReference type="PROSITE" id="PS51066">
    <property type="entry name" value="ZF_FPG_2"/>
    <property type="match status" value="1"/>
</dbReference>
<dbReference type="InterPro" id="IPR015887">
    <property type="entry name" value="DNA_glyclase_Znf_dom_DNA_BS"/>
</dbReference>
<dbReference type="SUPFAM" id="SSF57716">
    <property type="entry name" value="Glucocorticoid receptor-like (DNA-binding domain)"/>
    <property type="match status" value="1"/>
</dbReference>
<dbReference type="InterPro" id="IPR010663">
    <property type="entry name" value="Znf_FPG/IleRS"/>
</dbReference>
<sequence>MPELPEVETTRRGIAPHLLDRRVTDVVVREARLRWPIPSTLKASLQGQRIQAVERRGKYLLLRTAAGTAILHLGMSGSLRIVSADSLPARHDHVDIRLTGGMALRLHDPRRFGALLWTQDDPESHPLLASLGPEPLSDGFDGARLQAYARGRRSPVKALLMDGRVVVGVGNIYASESLFRAGIDPRRAAGRVAAVRYERLATCVREVLIEAIEAGGTTLRDFVREDGRPGYFSVSLRVYGRAGQPCLVCGTGIQAVVLAQRNTFYCPSCQR</sequence>
<dbReference type="NCBIfam" id="TIGR00577">
    <property type="entry name" value="fpg"/>
    <property type="match status" value="1"/>
</dbReference>
<feature type="active site" description="Schiff-base intermediate with DNA" evidence="15">
    <location>
        <position position="2"/>
    </location>
</feature>
<evidence type="ECO:0000256" key="6">
    <source>
        <dbReference type="ARBA" id="ARBA00022771"/>
    </source>
</evidence>
<evidence type="ECO:0000256" key="11">
    <source>
        <dbReference type="ARBA" id="ARBA00023239"/>
    </source>
</evidence>